<dbReference type="AlphaFoldDB" id="A0A382LN61"/>
<gene>
    <name evidence="2" type="ORF">METZ01_LOCUS289521</name>
</gene>
<feature type="region of interest" description="Disordered" evidence="1">
    <location>
        <begin position="1"/>
        <end position="21"/>
    </location>
</feature>
<evidence type="ECO:0000256" key="1">
    <source>
        <dbReference type="SAM" id="MobiDB-lite"/>
    </source>
</evidence>
<dbReference type="EMBL" id="UINC01087364">
    <property type="protein sequence ID" value="SVC36667.1"/>
    <property type="molecule type" value="Genomic_DNA"/>
</dbReference>
<protein>
    <submittedName>
        <fullName evidence="2">Uncharacterized protein</fullName>
    </submittedName>
</protein>
<reference evidence="2" key="1">
    <citation type="submission" date="2018-05" db="EMBL/GenBank/DDBJ databases">
        <authorList>
            <person name="Lanie J.A."/>
            <person name="Ng W.-L."/>
            <person name="Kazmierczak K.M."/>
            <person name="Andrzejewski T.M."/>
            <person name="Davidsen T.M."/>
            <person name="Wayne K.J."/>
            <person name="Tettelin H."/>
            <person name="Glass J.I."/>
            <person name="Rusch D."/>
            <person name="Podicherti R."/>
            <person name="Tsui H.-C.T."/>
            <person name="Winkler M.E."/>
        </authorList>
    </citation>
    <scope>NUCLEOTIDE SEQUENCE</scope>
</reference>
<proteinExistence type="predicted"/>
<feature type="non-terminal residue" evidence="2">
    <location>
        <position position="64"/>
    </location>
</feature>
<sequence>RRAHDLRYRPQAVDAAQRQPAGRARWWSCRRGRDTRGADGGRRPLRRTRALAARGVPDHCGAGV</sequence>
<name>A0A382LN61_9ZZZZ</name>
<evidence type="ECO:0000313" key="2">
    <source>
        <dbReference type="EMBL" id="SVC36667.1"/>
    </source>
</evidence>
<accession>A0A382LN61</accession>
<feature type="non-terminal residue" evidence="2">
    <location>
        <position position="1"/>
    </location>
</feature>
<organism evidence="2">
    <name type="scientific">marine metagenome</name>
    <dbReference type="NCBI Taxonomy" id="408172"/>
    <lineage>
        <taxon>unclassified sequences</taxon>
        <taxon>metagenomes</taxon>
        <taxon>ecological metagenomes</taxon>
    </lineage>
</organism>